<dbReference type="FunFam" id="1.10.132.20:FF:000001">
    <property type="entry name" value="Ribosome-recycling factor"/>
    <property type="match status" value="1"/>
</dbReference>
<evidence type="ECO:0000256" key="6">
    <source>
        <dbReference type="SAM" id="Coils"/>
    </source>
</evidence>
<feature type="domain" description="Ribosome recycling factor" evidence="7">
    <location>
        <begin position="22"/>
        <end position="183"/>
    </location>
</feature>
<evidence type="ECO:0000313" key="9">
    <source>
        <dbReference type="Proteomes" id="UP000824160"/>
    </source>
</evidence>
<feature type="coiled-coil region" evidence="6">
    <location>
        <begin position="133"/>
        <end position="174"/>
    </location>
</feature>
<dbReference type="InterPro" id="IPR023584">
    <property type="entry name" value="Ribosome_recyc_fac_dom"/>
</dbReference>
<dbReference type="PANTHER" id="PTHR20982">
    <property type="entry name" value="RIBOSOME RECYCLING FACTOR"/>
    <property type="match status" value="1"/>
</dbReference>
<evidence type="ECO:0000256" key="3">
    <source>
        <dbReference type="ARBA" id="ARBA00022490"/>
    </source>
</evidence>
<comment type="function">
    <text evidence="5">Responsible for the release of ribosomes from messenger RNA at the termination of protein biosynthesis. May increase the efficiency of translation by recycling ribosomes from one round of translation to another.</text>
</comment>
<dbReference type="AlphaFoldDB" id="A0A9D1H6F6"/>
<dbReference type="SUPFAM" id="SSF55194">
    <property type="entry name" value="Ribosome recycling factor, RRF"/>
    <property type="match status" value="1"/>
</dbReference>
<evidence type="ECO:0000256" key="4">
    <source>
        <dbReference type="ARBA" id="ARBA00022917"/>
    </source>
</evidence>
<dbReference type="NCBIfam" id="TIGR00496">
    <property type="entry name" value="frr"/>
    <property type="match status" value="1"/>
</dbReference>
<dbReference type="Pfam" id="PF01765">
    <property type="entry name" value="RRF"/>
    <property type="match status" value="1"/>
</dbReference>
<dbReference type="HAMAP" id="MF_00040">
    <property type="entry name" value="RRF"/>
    <property type="match status" value="1"/>
</dbReference>
<dbReference type="Proteomes" id="UP000824160">
    <property type="component" value="Unassembled WGS sequence"/>
</dbReference>
<dbReference type="FunFam" id="3.30.1360.40:FF:000001">
    <property type="entry name" value="Ribosome-recycling factor"/>
    <property type="match status" value="1"/>
</dbReference>
<comment type="subcellular location">
    <subcellularLocation>
        <location evidence="1 5">Cytoplasm</location>
    </subcellularLocation>
</comment>
<dbReference type="GO" id="GO:0006415">
    <property type="term" value="P:translational termination"/>
    <property type="evidence" value="ECO:0007669"/>
    <property type="project" value="UniProtKB-UniRule"/>
</dbReference>
<evidence type="ECO:0000259" key="7">
    <source>
        <dbReference type="Pfam" id="PF01765"/>
    </source>
</evidence>
<accession>A0A9D1H6F6</accession>
<dbReference type="CDD" id="cd00520">
    <property type="entry name" value="RRF"/>
    <property type="match status" value="1"/>
</dbReference>
<comment type="caution">
    <text evidence="8">The sequence shown here is derived from an EMBL/GenBank/DDBJ whole genome shotgun (WGS) entry which is preliminary data.</text>
</comment>
<name>A0A9D1H6F6_9FIRM</name>
<dbReference type="Gene3D" id="1.10.132.20">
    <property type="entry name" value="Ribosome-recycling factor"/>
    <property type="match status" value="1"/>
</dbReference>
<protein>
    <recommendedName>
        <fullName evidence="5">Ribosome-recycling factor</fullName>
        <shortName evidence="5">RRF</shortName>
    </recommendedName>
    <alternativeName>
        <fullName evidence="5">Ribosome-releasing factor</fullName>
    </alternativeName>
</protein>
<keyword evidence="3 5" id="KW-0963">Cytoplasm</keyword>
<evidence type="ECO:0000256" key="5">
    <source>
        <dbReference type="HAMAP-Rule" id="MF_00040"/>
    </source>
</evidence>
<dbReference type="Gene3D" id="3.30.1360.40">
    <property type="match status" value="1"/>
</dbReference>
<dbReference type="GO" id="GO:0005737">
    <property type="term" value="C:cytoplasm"/>
    <property type="evidence" value="ECO:0007669"/>
    <property type="project" value="UniProtKB-SubCell"/>
</dbReference>
<evidence type="ECO:0000256" key="2">
    <source>
        <dbReference type="ARBA" id="ARBA00005912"/>
    </source>
</evidence>
<evidence type="ECO:0000256" key="1">
    <source>
        <dbReference type="ARBA" id="ARBA00004496"/>
    </source>
</evidence>
<comment type="similarity">
    <text evidence="2 5">Belongs to the RRF family.</text>
</comment>
<dbReference type="PANTHER" id="PTHR20982:SF3">
    <property type="entry name" value="MITOCHONDRIAL RIBOSOME RECYCLING FACTOR PSEUDO 1"/>
    <property type="match status" value="1"/>
</dbReference>
<reference evidence="8" key="1">
    <citation type="submission" date="2020-10" db="EMBL/GenBank/DDBJ databases">
        <authorList>
            <person name="Gilroy R."/>
        </authorList>
    </citation>
    <scope>NUCLEOTIDE SEQUENCE</scope>
    <source>
        <strain evidence="8">ChiBcec7-5410</strain>
    </source>
</reference>
<keyword evidence="4 5" id="KW-0648">Protein biosynthesis</keyword>
<sequence>MTTKEEIKKSEGKMQKALTALSSNFNTIRAGRANPAVLDRITVEYYGTPTPLNQMAAISVPDPRTLMISPWDRSTLKSIEKAIQSSDLGINPNNDGSVIRLIFPPMTSERRNELAKEIHKMTEDGKVALRNIRRDAMDKIKAMKKNNEITEDDVKEAEKEIQKVTDKYVKEADVMSDKKIKEIQEI</sequence>
<dbReference type="EMBL" id="DVLW01000022">
    <property type="protein sequence ID" value="HIT93689.1"/>
    <property type="molecule type" value="Genomic_DNA"/>
</dbReference>
<reference evidence="8" key="2">
    <citation type="journal article" date="2021" name="PeerJ">
        <title>Extensive microbial diversity within the chicken gut microbiome revealed by metagenomics and culture.</title>
        <authorList>
            <person name="Gilroy R."/>
            <person name="Ravi A."/>
            <person name="Getino M."/>
            <person name="Pursley I."/>
            <person name="Horton D.L."/>
            <person name="Alikhan N.F."/>
            <person name="Baker D."/>
            <person name="Gharbi K."/>
            <person name="Hall N."/>
            <person name="Watson M."/>
            <person name="Adriaenssens E.M."/>
            <person name="Foster-Nyarko E."/>
            <person name="Jarju S."/>
            <person name="Secka A."/>
            <person name="Antonio M."/>
            <person name="Oren A."/>
            <person name="Chaudhuri R.R."/>
            <person name="La Ragione R."/>
            <person name="Hildebrand F."/>
            <person name="Pallen M.J."/>
        </authorList>
    </citation>
    <scope>NUCLEOTIDE SEQUENCE</scope>
    <source>
        <strain evidence="8">ChiBcec7-5410</strain>
    </source>
</reference>
<dbReference type="InterPro" id="IPR036191">
    <property type="entry name" value="RRF_sf"/>
</dbReference>
<keyword evidence="6" id="KW-0175">Coiled coil</keyword>
<proteinExistence type="inferred from homology"/>
<organism evidence="8 9">
    <name type="scientific">Candidatus Faecivivens stercoripullorum</name>
    <dbReference type="NCBI Taxonomy" id="2840805"/>
    <lineage>
        <taxon>Bacteria</taxon>
        <taxon>Bacillati</taxon>
        <taxon>Bacillota</taxon>
        <taxon>Clostridia</taxon>
        <taxon>Eubacteriales</taxon>
        <taxon>Oscillospiraceae</taxon>
        <taxon>Oscillospiraceae incertae sedis</taxon>
        <taxon>Candidatus Faecivivens</taxon>
    </lineage>
</organism>
<gene>
    <name evidence="5 8" type="primary">frr</name>
    <name evidence="8" type="ORF">IAC43_00735</name>
</gene>
<evidence type="ECO:0000313" key="8">
    <source>
        <dbReference type="EMBL" id="HIT93689.1"/>
    </source>
</evidence>
<dbReference type="InterPro" id="IPR002661">
    <property type="entry name" value="Ribosome_recyc_fac"/>
</dbReference>
<dbReference type="GO" id="GO:0043023">
    <property type="term" value="F:ribosomal large subunit binding"/>
    <property type="evidence" value="ECO:0007669"/>
    <property type="project" value="TreeGrafter"/>
</dbReference>